<reference evidence="2" key="1">
    <citation type="submission" date="2022-12" db="EMBL/GenBank/DDBJ databases">
        <title>Chromosome-Level Genome Assembly of Japanese Cedar (Cryptomeriajaponica D. Don).</title>
        <authorList>
            <person name="Fujino T."/>
            <person name="Yamaguchi K."/>
            <person name="Yokoyama T."/>
            <person name="Hamanaka T."/>
            <person name="Harazono Y."/>
            <person name="Kamada H."/>
            <person name="Kobayashi W."/>
            <person name="Ujino-Ihara T."/>
            <person name="Uchiyama K."/>
            <person name="Matsumoto A."/>
            <person name="Izuno A."/>
            <person name="Tsumura Y."/>
            <person name="Toyoda A."/>
            <person name="Shigenobu S."/>
            <person name="Moriguchi Y."/>
            <person name="Ueno S."/>
            <person name="Kasahara M."/>
        </authorList>
    </citation>
    <scope>NUCLEOTIDE SEQUENCE</scope>
</reference>
<accession>A0AAD3RPF2</accession>
<protein>
    <submittedName>
        <fullName evidence="2">Uncharacterized protein</fullName>
    </submittedName>
</protein>
<organism evidence="2 3">
    <name type="scientific">Cryptomeria japonica</name>
    <name type="common">Japanese cedar</name>
    <name type="synonym">Cupressus japonica</name>
    <dbReference type="NCBI Taxonomy" id="3369"/>
    <lineage>
        <taxon>Eukaryota</taxon>
        <taxon>Viridiplantae</taxon>
        <taxon>Streptophyta</taxon>
        <taxon>Embryophyta</taxon>
        <taxon>Tracheophyta</taxon>
        <taxon>Spermatophyta</taxon>
        <taxon>Pinopsida</taxon>
        <taxon>Pinidae</taxon>
        <taxon>Conifers II</taxon>
        <taxon>Cupressales</taxon>
        <taxon>Cupressaceae</taxon>
        <taxon>Cryptomeria</taxon>
    </lineage>
</organism>
<dbReference type="Proteomes" id="UP001234787">
    <property type="component" value="Unassembled WGS sequence"/>
</dbReference>
<evidence type="ECO:0000313" key="3">
    <source>
        <dbReference type="Proteomes" id="UP001234787"/>
    </source>
</evidence>
<comment type="caution">
    <text evidence="2">The sequence shown here is derived from an EMBL/GenBank/DDBJ whole genome shotgun (WGS) entry which is preliminary data.</text>
</comment>
<sequence>MRACPDHDKKFLLYTHASERTISGIPMRRNDGETRSSVKDRCDKGSYATSGGGGDHCSQVCRTLFYSSELLVRPSPSRIYARPWTKLWE</sequence>
<dbReference type="EMBL" id="BSEH01000022">
    <property type="protein sequence ID" value="GLJ56500.1"/>
    <property type="molecule type" value="Genomic_DNA"/>
</dbReference>
<keyword evidence="3" id="KW-1185">Reference proteome</keyword>
<name>A0AAD3RPF2_CRYJA</name>
<gene>
    <name evidence="2" type="ORF">SUGI_1226280</name>
</gene>
<feature type="compositionally biased region" description="Basic and acidic residues" evidence="1">
    <location>
        <begin position="28"/>
        <end position="44"/>
    </location>
</feature>
<evidence type="ECO:0000256" key="1">
    <source>
        <dbReference type="SAM" id="MobiDB-lite"/>
    </source>
</evidence>
<evidence type="ECO:0000313" key="2">
    <source>
        <dbReference type="EMBL" id="GLJ56500.1"/>
    </source>
</evidence>
<dbReference type="AlphaFoldDB" id="A0AAD3RPF2"/>
<feature type="region of interest" description="Disordered" evidence="1">
    <location>
        <begin position="23"/>
        <end position="55"/>
    </location>
</feature>
<proteinExistence type="predicted"/>